<dbReference type="AlphaFoldDB" id="A0A0U1M1P4"/>
<dbReference type="EMBL" id="CVMT01000005">
    <property type="protein sequence ID" value="CRG88970.1"/>
    <property type="molecule type" value="Genomic_DNA"/>
</dbReference>
<keyword evidence="4" id="KW-1185">Reference proteome</keyword>
<dbReference type="OrthoDB" id="3012298at2759"/>
<dbReference type="GO" id="GO:0005576">
    <property type="term" value="C:extracellular region"/>
    <property type="evidence" value="ECO:0007669"/>
    <property type="project" value="TreeGrafter"/>
</dbReference>
<organism evidence="3 4">
    <name type="scientific">Talaromyces islandicus</name>
    <name type="common">Penicillium islandicum</name>
    <dbReference type="NCBI Taxonomy" id="28573"/>
    <lineage>
        <taxon>Eukaryota</taxon>
        <taxon>Fungi</taxon>
        <taxon>Dikarya</taxon>
        <taxon>Ascomycota</taxon>
        <taxon>Pezizomycotina</taxon>
        <taxon>Eurotiomycetes</taxon>
        <taxon>Eurotiomycetidae</taxon>
        <taxon>Eurotiales</taxon>
        <taxon>Trichocomaceae</taxon>
        <taxon>Talaromyces</taxon>
        <taxon>Talaromyces sect. Islandici</taxon>
    </lineage>
</organism>
<proteinExistence type="predicted"/>
<accession>A0A0U1M1P4</accession>
<name>A0A0U1M1P4_TALIS</name>
<dbReference type="PROSITE" id="PS51910">
    <property type="entry name" value="GH18_2"/>
    <property type="match status" value="1"/>
</dbReference>
<feature type="domain" description="GH18" evidence="2">
    <location>
        <begin position="37"/>
        <end position="315"/>
    </location>
</feature>
<keyword evidence="1" id="KW-0732">Signal</keyword>
<dbReference type="SUPFAM" id="SSF51445">
    <property type="entry name" value="(Trans)glycosidases"/>
    <property type="match status" value="1"/>
</dbReference>
<dbReference type="GO" id="GO:0004568">
    <property type="term" value="F:chitinase activity"/>
    <property type="evidence" value="ECO:0007669"/>
    <property type="project" value="TreeGrafter"/>
</dbReference>
<dbReference type="InterPro" id="IPR050542">
    <property type="entry name" value="Glycosyl_Hydrlase18_Chitinase"/>
</dbReference>
<dbReference type="InterPro" id="IPR017853">
    <property type="entry name" value="GH"/>
</dbReference>
<evidence type="ECO:0000256" key="1">
    <source>
        <dbReference type="SAM" id="SignalP"/>
    </source>
</evidence>
<protein>
    <recommendedName>
        <fullName evidence="2">GH18 domain-containing protein</fullName>
    </recommendedName>
</protein>
<dbReference type="GO" id="GO:0005975">
    <property type="term" value="P:carbohydrate metabolic process"/>
    <property type="evidence" value="ECO:0007669"/>
    <property type="project" value="InterPro"/>
</dbReference>
<evidence type="ECO:0000259" key="2">
    <source>
        <dbReference type="PROSITE" id="PS51910"/>
    </source>
</evidence>
<feature type="signal peptide" evidence="1">
    <location>
        <begin position="1"/>
        <end position="21"/>
    </location>
</feature>
<dbReference type="PANTHER" id="PTHR45708:SF60">
    <property type="entry name" value="III CHITINASE, PUTATIVE (AFU_ORTHOLOGUE AFUA_5G03850)-RELATED"/>
    <property type="match status" value="1"/>
</dbReference>
<reference evidence="3 4" key="1">
    <citation type="submission" date="2015-04" db="EMBL/GenBank/DDBJ databases">
        <authorList>
            <person name="Syromyatnikov M.Y."/>
            <person name="Popov V.N."/>
        </authorList>
    </citation>
    <scope>NUCLEOTIDE SEQUENCE [LARGE SCALE GENOMIC DNA]</scope>
    <source>
        <strain evidence="3">WF-38-12</strain>
    </source>
</reference>
<dbReference type="PANTHER" id="PTHR45708">
    <property type="entry name" value="ENDOCHITINASE"/>
    <property type="match status" value="1"/>
</dbReference>
<gene>
    <name evidence="3" type="ORF">PISL3812_06005</name>
</gene>
<dbReference type="InterPro" id="IPR001223">
    <property type="entry name" value="Glyco_hydro18_cat"/>
</dbReference>
<dbReference type="OMA" id="QNTRATH"/>
<feature type="chain" id="PRO_5006711447" description="GH18 domain-containing protein" evidence="1">
    <location>
        <begin position="22"/>
        <end position="315"/>
    </location>
</feature>
<dbReference type="STRING" id="28573.A0A0U1M1P4"/>
<dbReference type="Pfam" id="PF00704">
    <property type="entry name" value="Glyco_hydro_18"/>
    <property type="match status" value="1"/>
</dbReference>
<sequence length="315" mass="34249">MWFRFAVQIVTVLSLCQSAFGLPFLVPRDTRDNSTPLRNVAYVQTFTDSSGSFLDLTQLATQNTGVTHVILSSLHLDSPTEIHLNDNDIGSSYWDPLWPMVQTLQSAGIKVMLMMGGAAHGSYVNLANNFDTYYPLLLQILQDHNLDGFDFDVEENVALSVLLRLAQQFDADLGTDFILTAAPVASALRNGGNLNNVSWTDLDTAAVSSVRPNGKLFNWYNAQFYEGWGTPDESSYEAVINNGWDPSRIVMGTIVSMRAGSGWTPLSTLATDISAIKAKYPNFGGVFGWEYGVAGVSDGVSLVGWEAAIGQDLAA</sequence>
<dbReference type="Proteomes" id="UP000054383">
    <property type="component" value="Unassembled WGS sequence"/>
</dbReference>
<evidence type="ECO:0000313" key="3">
    <source>
        <dbReference type="EMBL" id="CRG88970.1"/>
    </source>
</evidence>
<dbReference type="Gene3D" id="3.20.20.80">
    <property type="entry name" value="Glycosidases"/>
    <property type="match status" value="1"/>
</dbReference>
<evidence type="ECO:0000313" key="4">
    <source>
        <dbReference type="Proteomes" id="UP000054383"/>
    </source>
</evidence>